<dbReference type="EMBL" id="NEXV01000098">
    <property type="protein sequence ID" value="PIG88524.1"/>
    <property type="molecule type" value="Genomic_DNA"/>
</dbReference>
<comment type="similarity">
    <text evidence="2 4">Belongs to the class-III pyridoxal-phosphate-dependent aminotransferase family.</text>
</comment>
<dbReference type="SUPFAM" id="SSF53383">
    <property type="entry name" value="PLP-dependent transferases"/>
    <property type="match status" value="1"/>
</dbReference>
<dbReference type="InterPro" id="IPR015421">
    <property type="entry name" value="PyrdxlP-dep_Trfase_major"/>
</dbReference>
<evidence type="ECO:0000256" key="4">
    <source>
        <dbReference type="RuleBase" id="RU003560"/>
    </source>
</evidence>
<evidence type="ECO:0000256" key="3">
    <source>
        <dbReference type="ARBA" id="ARBA00022898"/>
    </source>
</evidence>
<evidence type="ECO:0000256" key="5">
    <source>
        <dbReference type="SAM" id="MobiDB-lite"/>
    </source>
</evidence>
<feature type="non-terminal residue" evidence="6">
    <location>
        <position position="1"/>
    </location>
</feature>
<dbReference type="CDD" id="cd00610">
    <property type="entry name" value="OAT_like"/>
    <property type="match status" value="1"/>
</dbReference>
<dbReference type="GO" id="GO:0005829">
    <property type="term" value="C:cytosol"/>
    <property type="evidence" value="ECO:0007669"/>
    <property type="project" value="TreeGrafter"/>
</dbReference>
<dbReference type="GO" id="GO:0008483">
    <property type="term" value="F:transaminase activity"/>
    <property type="evidence" value="ECO:0007669"/>
    <property type="project" value="UniProtKB-KW"/>
</dbReference>
<dbReference type="Pfam" id="PF00202">
    <property type="entry name" value="Aminotran_3"/>
    <property type="match status" value="1"/>
</dbReference>
<protein>
    <submittedName>
        <fullName evidence="6">Aminobutyrate aminotransferase</fullName>
    </submittedName>
</protein>
<reference evidence="6 7" key="1">
    <citation type="submission" date="2017-05" db="EMBL/GenBank/DDBJ databases">
        <title>Genome sequence for an aflatoxigenic pathogen of Argentinian peanut, Aspergillus arachidicola.</title>
        <authorList>
            <person name="Moore G."/>
            <person name="Beltz S.B."/>
            <person name="Mack B.M."/>
        </authorList>
    </citation>
    <scope>NUCLEOTIDE SEQUENCE [LARGE SCALE GENOMIC DNA]</scope>
    <source>
        <strain evidence="6 7">CBS 117610</strain>
    </source>
</reference>
<keyword evidence="6" id="KW-0808">Transferase</keyword>
<dbReference type="GO" id="GO:0030170">
    <property type="term" value="F:pyridoxal phosphate binding"/>
    <property type="evidence" value="ECO:0007669"/>
    <property type="project" value="InterPro"/>
</dbReference>
<keyword evidence="3 4" id="KW-0663">Pyridoxal phosphate</keyword>
<dbReference type="InterPro" id="IPR005814">
    <property type="entry name" value="Aminotrans_3"/>
</dbReference>
<name>A0A2G7G6S1_9EURO</name>
<comment type="cofactor">
    <cofactor evidence="1">
        <name>pyridoxal 5'-phosphate</name>
        <dbReference type="ChEBI" id="CHEBI:597326"/>
    </cofactor>
</comment>
<evidence type="ECO:0000256" key="1">
    <source>
        <dbReference type="ARBA" id="ARBA00001933"/>
    </source>
</evidence>
<dbReference type="PANTHER" id="PTHR43094">
    <property type="entry name" value="AMINOTRANSFERASE"/>
    <property type="match status" value="1"/>
</dbReference>
<dbReference type="AlphaFoldDB" id="A0A2G7G6S1"/>
<dbReference type="STRING" id="656916.A0A2G7G6S1"/>
<dbReference type="FunFam" id="3.40.640.10:FF:000004">
    <property type="entry name" value="Acetylornithine aminotransferase"/>
    <property type="match status" value="1"/>
</dbReference>
<accession>A0A2G7G6S1</accession>
<dbReference type="InterPro" id="IPR015422">
    <property type="entry name" value="PyrdxlP-dep_Trfase_small"/>
</dbReference>
<feature type="compositionally biased region" description="Basic and acidic residues" evidence="5">
    <location>
        <begin position="65"/>
        <end position="75"/>
    </location>
</feature>
<evidence type="ECO:0000256" key="2">
    <source>
        <dbReference type="ARBA" id="ARBA00008954"/>
    </source>
</evidence>
<dbReference type="Gene3D" id="3.90.1150.10">
    <property type="entry name" value="Aspartate Aminotransferase, domain 1"/>
    <property type="match status" value="1"/>
</dbReference>
<evidence type="ECO:0000313" key="7">
    <source>
        <dbReference type="Proteomes" id="UP000231358"/>
    </source>
</evidence>
<proteinExistence type="inferred from homology"/>
<dbReference type="PANTHER" id="PTHR43094:SF1">
    <property type="entry name" value="AMINOTRANSFERASE CLASS-III"/>
    <property type="match status" value="1"/>
</dbReference>
<evidence type="ECO:0000313" key="6">
    <source>
        <dbReference type="EMBL" id="PIG88524.1"/>
    </source>
</evidence>
<dbReference type="InterPro" id="IPR015424">
    <property type="entry name" value="PyrdxlP-dep_Trfase"/>
</dbReference>
<dbReference type="NCBIfam" id="NF005685">
    <property type="entry name" value="PRK07483.1"/>
    <property type="match status" value="1"/>
</dbReference>
<keyword evidence="7" id="KW-1185">Reference proteome</keyword>
<sequence length="530" mass="57942">QSKYMYILRRVDFPLTQLIFNYLGSSIKLAMRSTVTRSLSKATRARKGCISLRRFSLTTGSHKLVETEKQRDGEQNHTSTNRESGDKSAILHSRLDTKPPTIVSSNGNYLIAEGGQEILDASGGAAVACIGHNNSRVNNAIMRQLQSFSYIYAPFFTSKASEKLATLLSESTQNQLSKAFIVSSGTEAIEAALKMARQYFLELPTPEPSRTRFIARRQSYHGNTLGSLSLGGHVGRRAPYAPILTTNVSHVSPCYSYRGKRAEESDEDYVARLAQELEDEFQAVGPSNVCAFVAETVSGTTLGCVPPVPGYLQVMKEVCDRHGALFILDEVMSGMGRCGTLHAWEQESVVPDLQTIAKGLGGGYAPIGALLVNKRVVQALDKGTGAFVHSQTYQGHPVACAAAYEVQKIIKEENLLQNVRSLGDYLGNRLKEQLGDHKHVGDIRGRGFFWGIEFVKDKETKEPFLAEQKIAPLIHKTGLSEYSISFIPGTGVADGKNGDIIQIAPPYNATKADIDLIVERTALVVKRVLG</sequence>
<feature type="region of interest" description="Disordered" evidence="5">
    <location>
        <begin position="65"/>
        <end position="89"/>
    </location>
</feature>
<organism evidence="6 7">
    <name type="scientific">Aspergillus arachidicola</name>
    <dbReference type="NCBI Taxonomy" id="656916"/>
    <lineage>
        <taxon>Eukaryota</taxon>
        <taxon>Fungi</taxon>
        <taxon>Dikarya</taxon>
        <taxon>Ascomycota</taxon>
        <taxon>Pezizomycotina</taxon>
        <taxon>Eurotiomycetes</taxon>
        <taxon>Eurotiomycetidae</taxon>
        <taxon>Eurotiales</taxon>
        <taxon>Aspergillaceae</taxon>
        <taxon>Aspergillus</taxon>
        <taxon>Aspergillus subgen. Circumdati</taxon>
    </lineage>
</organism>
<dbReference type="Proteomes" id="UP000231358">
    <property type="component" value="Unassembled WGS sequence"/>
</dbReference>
<comment type="caution">
    <text evidence="6">The sequence shown here is derived from an EMBL/GenBank/DDBJ whole genome shotgun (WGS) entry which is preliminary data.</text>
</comment>
<keyword evidence="6" id="KW-0032">Aminotransferase</keyword>
<gene>
    <name evidence="6" type="ORF">AARAC_000965</name>
</gene>
<dbReference type="Gene3D" id="3.40.640.10">
    <property type="entry name" value="Type I PLP-dependent aspartate aminotransferase-like (Major domain)"/>
    <property type="match status" value="1"/>
</dbReference>